<dbReference type="Proteomes" id="UP000799753">
    <property type="component" value="Unassembled WGS sequence"/>
</dbReference>
<evidence type="ECO:0000313" key="2">
    <source>
        <dbReference type="Proteomes" id="UP000799753"/>
    </source>
</evidence>
<name>A0A6A6RW56_9PLEO</name>
<gene>
    <name evidence="1" type="ORF">P280DRAFT_374179</name>
</gene>
<dbReference type="EMBL" id="MU006790">
    <property type="protein sequence ID" value="KAF2638204.1"/>
    <property type="molecule type" value="Genomic_DNA"/>
</dbReference>
<proteinExistence type="predicted"/>
<dbReference type="OrthoDB" id="3778483at2759"/>
<organism evidence="1 2">
    <name type="scientific">Massarina eburnea CBS 473.64</name>
    <dbReference type="NCBI Taxonomy" id="1395130"/>
    <lineage>
        <taxon>Eukaryota</taxon>
        <taxon>Fungi</taxon>
        <taxon>Dikarya</taxon>
        <taxon>Ascomycota</taxon>
        <taxon>Pezizomycotina</taxon>
        <taxon>Dothideomycetes</taxon>
        <taxon>Pleosporomycetidae</taxon>
        <taxon>Pleosporales</taxon>
        <taxon>Massarineae</taxon>
        <taxon>Massarinaceae</taxon>
        <taxon>Massarina</taxon>
    </lineage>
</organism>
<dbReference type="AlphaFoldDB" id="A0A6A6RW56"/>
<protein>
    <submittedName>
        <fullName evidence="1">Uncharacterized protein</fullName>
    </submittedName>
</protein>
<keyword evidence="2" id="KW-1185">Reference proteome</keyword>
<evidence type="ECO:0000313" key="1">
    <source>
        <dbReference type="EMBL" id="KAF2638204.1"/>
    </source>
</evidence>
<accession>A0A6A6RW56</accession>
<feature type="non-terminal residue" evidence="1">
    <location>
        <position position="1"/>
    </location>
</feature>
<feature type="non-terminal residue" evidence="1">
    <location>
        <position position="231"/>
    </location>
</feature>
<reference evidence="1" key="1">
    <citation type="journal article" date="2020" name="Stud. Mycol.">
        <title>101 Dothideomycetes genomes: a test case for predicting lifestyles and emergence of pathogens.</title>
        <authorList>
            <person name="Haridas S."/>
            <person name="Albert R."/>
            <person name="Binder M."/>
            <person name="Bloem J."/>
            <person name="Labutti K."/>
            <person name="Salamov A."/>
            <person name="Andreopoulos B."/>
            <person name="Baker S."/>
            <person name="Barry K."/>
            <person name="Bills G."/>
            <person name="Bluhm B."/>
            <person name="Cannon C."/>
            <person name="Castanera R."/>
            <person name="Culley D."/>
            <person name="Daum C."/>
            <person name="Ezra D."/>
            <person name="Gonzalez J."/>
            <person name="Henrissat B."/>
            <person name="Kuo A."/>
            <person name="Liang C."/>
            <person name="Lipzen A."/>
            <person name="Lutzoni F."/>
            <person name="Magnuson J."/>
            <person name="Mondo S."/>
            <person name="Nolan M."/>
            <person name="Ohm R."/>
            <person name="Pangilinan J."/>
            <person name="Park H.-J."/>
            <person name="Ramirez L."/>
            <person name="Alfaro M."/>
            <person name="Sun H."/>
            <person name="Tritt A."/>
            <person name="Yoshinaga Y."/>
            <person name="Zwiers L.-H."/>
            <person name="Turgeon B."/>
            <person name="Goodwin S."/>
            <person name="Spatafora J."/>
            <person name="Crous P."/>
            <person name="Grigoriev I."/>
        </authorList>
    </citation>
    <scope>NUCLEOTIDE SEQUENCE</scope>
    <source>
        <strain evidence="1">CBS 473.64</strain>
    </source>
</reference>
<sequence length="231" mass="26770">PVPLRTAYIRTVTHREKDLEQFYANLHSCIYQSSPEDLKKGAPRHRFLLGAASLEDSRVLDMLIADIEARTPEDYTDAETKWHFRYMSRLDLEVHISRAHAATVAGEKLIRRCMDGGIQTIAIGANDEECDNTMLLKSDYLIDPITMYHCAVFHTHYSRNVRPGIAEDNMLTNDVYDMKQHDVSQYRLSRRYGSYSWRHPSGAFRSCGPDEWRCRTCGGRCKRQRCKGQEY</sequence>